<evidence type="ECO:0000256" key="1">
    <source>
        <dbReference type="SAM" id="MobiDB-lite"/>
    </source>
</evidence>
<dbReference type="AlphaFoldDB" id="A0A7I4YC29"/>
<dbReference type="Gene3D" id="1.10.720.30">
    <property type="entry name" value="SAP domain"/>
    <property type="match status" value="1"/>
</dbReference>
<protein>
    <submittedName>
        <fullName evidence="4">SAP domain-containing protein</fullName>
    </submittedName>
</protein>
<feature type="region of interest" description="Disordered" evidence="1">
    <location>
        <begin position="46"/>
        <end position="170"/>
    </location>
</feature>
<feature type="compositionally biased region" description="Basic and acidic residues" evidence="1">
    <location>
        <begin position="134"/>
        <end position="144"/>
    </location>
</feature>
<evidence type="ECO:0000313" key="4">
    <source>
        <dbReference type="WBParaSite" id="HCON_00075760-00003"/>
    </source>
</evidence>
<dbReference type="SMART" id="SM00513">
    <property type="entry name" value="SAP"/>
    <property type="match status" value="1"/>
</dbReference>
<name>A0A7I4YC29_HAECO</name>
<sequence>MDSEVRLPSGKALSTLKVKDLQKELSKRRLSSVGKKAELLARLTEFFTKGESHISDGNKTETTTPKVGGDSKQTTEKGHDENKKSRRRSHSRLNETFEYIEDGKGSPPPNNTVTPQGNSTSPLVNAYHRKSSRQSKDRHSHGDGENVVEETARPQTPRSSRKSRRSSVIQATTKAALQFGEEFLTDDESEANLKDSDICSDCMEKENVLLSHHKADTKNRSTAQPASDKNDTRYVLSANRSLGQENSRRISETSKQPEVPVITPASKSKRCGGFAASTLSSAVKKASRKSSKGEGTSKKSKKKSKGLPSSSRSIKKSKGNGKSKEISPTKNFARQHARMFAKMETIGDMHERVTRKHEQVMQAIPDVVKRLATPKSVSKRCERERVSEKKTGYVFDVSKARMTVNESSFKFGKVENYPTQQIQGTSGAVVNSFTLKTAKTQDRRDVKSRTKDDSKRKTLKKLISVTVPTDKESINLLATPKGMTPSKPRGKVSYTPHRGVVTFVDTTKLSDREYELAVASGLIKAKSTRSSVRLESSSRASIGDILNVKRKLNIVQ</sequence>
<reference evidence="4" key="1">
    <citation type="submission" date="2020-12" db="UniProtKB">
        <authorList>
            <consortium name="WormBaseParasite"/>
        </authorList>
    </citation>
    <scope>IDENTIFICATION</scope>
    <source>
        <strain evidence="4">MHco3</strain>
    </source>
</reference>
<accession>A0A7I4YC29</accession>
<feature type="domain" description="SAP" evidence="2">
    <location>
        <begin position="13"/>
        <end position="47"/>
    </location>
</feature>
<dbReference type="Proteomes" id="UP000025227">
    <property type="component" value="Unplaced"/>
</dbReference>
<evidence type="ECO:0000313" key="3">
    <source>
        <dbReference type="Proteomes" id="UP000025227"/>
    </source>
</evidence>
<dbReference type="PROSITE" id="PS50800">
    <property type="entry name" value="SAP"/>
    <property type="match status" value="1"/>
</dbReference>
<dbReference type="WBParaSite" id="HCON_00075760-00003">
    <property type="protein sequence ID" value="HCON_00075760-00003"/>
    <property type="gene ID" value="HCON_00075760"/>
</dbReference>
<dbReference type="Pfam" id="PF02037">
    <property type="entry name" value="SAP"/>
    <property type="match status" value="1"/>
</dbReference>
<proteinExistence type="predicted"/>
<dbReference type="OMA" id="DEFSANM"/>
<feature type="compositionally biased region" description="Polar residues" evidence="1">
    <location>
        <begin position="111"/>
        <end position="123"/>
    </location>
</feature>
<dbReference type="OrthoDB" id="5810714at2759"/>
<dbReference type="InterPro" id="IPR036361">
    <property type="entry name" value="SAP_dom_sf"/>
</dbReference>
<dbReference type="SUPFAM" id="SSF68906">
    <property type="entry name" value="SAP domain"/>
    <property type="match status" value="1"/>
</dbReference>
<feature type="compositionally biased region" description="Basic and acidic residues" evidence="1">
    <location>
        <begin position="48"/>
        <end position="59"/>
    </location>
</feature>
<organism evidence="3 4">
    <name type="scientific">Haemonchus contortus</name>
    <name type="common">Barber pole worm</name>
    <dbReference type="NCBI Taxonomy" id="6289"/>
    <lineage>
        <taxon>Eukaryota</taxon>
        <taxon>Metazoa</taxon>
        <taxon>Ecdysozoa</taxon>
        <taxon>Nematoda</taxon>
        <taxon>Chromadorea</taxon>
        <taxon>Rhabditida</taxon>
        <taxon>Rhabditina</taxon>
        <taxon>Rhabditomorpha</taxon>
        <taxon>Strongyloidea</taxon>
        <taxon>Trichostrongylidae</taxon>
        <taxon>Haemonchus</taxon>
    </lineage>
</organism>
<feature type="region of interest" description="Disordered" evidence="1">
    <location>
        <begin position="211"/>
        <end position="337"/>
    </location>
</feature>
<keyword evidence="3" id="KW-1185">Reference proteome</keyword>
<dbReference type="InterPro" id="IPR003034">
    <property type="entry name" value="SAP_dom"/>
</dbReference>
<feature type="compositionally biased region" description="Basic and acidic residues" evidence="1">
    <location>
        <begin position="73"/>
        <end position="83"/>
    </location>
</feature>
<evidence type="ECO:0000259" key="2">
    <source>
        <dbReference type="PROSITE" id="PS50800"/>
    </source>
</evidence>